<dbReference type="Gene3D" id="1.25.40.10">
    <property type="entry name" value="Tetratricopeptide repeat domain"/>
    <property type="match status" value="4"/>
</dbReference>
<evidence type="ECO:0000313" key="4">
    <source>
        <dbReference type="Proteomes" id="UP000288805"/>
    </source>
</evidence>
<proteinExistence type="predicted"/>
<accession>A0A438HJ86</accession>
<dbReference type="FunFam" id="1.25.40.10:FF:001305">
    <property type="entry name" value="Pentatricopeptide repeat-containing protein At1g14470"/>
    <property type="match status" value="1"/>
</dbReference>
<evidence type="ECO:0000313" key="3">
    <source>
        <dbReference type="EMBL" id="RVW84516.1"/>
    </source>
</evidence>
<sequence>MRSQPMTGNQQQSLWSPIERTCLSLLQQSKTRANLLQIHAFMLRNALETNPNLFTKFIATCSSIALLAPLYDPLVGIVHARRMFDHRPHRDDAFLCNSMIKSYVGMRQYSESFALYRDLRRNTSFTPDSFTFSVLAKSCALNMAIWEGQEIHSHVVAVGFGLDLYAATALVDMYAKFGKMDCARKLFDEMIERSQVSWTALIGGYVRSGDMDNAGKLFDQMIEKDSAAFNTMIDAYVKLGDMCSARKLFDEMPERSVVSWTIMIYGYCSNGNLDSARSLFDGMPEKNLFSWNAMISGYCQNKQPYEALKLFHEMQSTTSLEPDEVTIVSVLPAIADLGALDLGGWVHRFVRRKKLDRATNVGTALIDMYAKCGEIVKARGVFDNMPEKETASWNALINGFAINGRAKEALGLFMEMNHKGFKPNEITMIGVLSACNHSGLVEEGKRWFKAMEEFGLTPKIEHYGCMVDLLGRAGCLQEAEKLMESMPYEANGIILSSFLFACGYSKDVARAERVLKEAIKMEAWNDGNYIMLRNLYANEKRWKEADEVKGLMRRNGVKKEAGCSAIEVDSRVWEFVAGDRVHPKWEAIHFVLGQLWAHMKGTRLHTKTRKRGRDMLNC</sequence>
<evidence type="ECO:0000256" key="2">
    <source>
        <dbReference type="PROSITE-ProRule" id="PRU00708"/>
    </source>
</evidence>
<dbReference type="GO" id="GO:0003723">
    <property type="term" value="F:RNA binding"/>
    <property type="evidence" value="ECO:0007669"/>
    <property type="project" value="InterPro"/>
</dbReference>
<feature type="repeat" description="PPR" evidence="2">
    <location>
        <begin position="424"/>
        <end position="458"/>
    </location>
</feature>
<name>A0A438HJ86_VITVI</name>
<dbReference type="Pfam" id="PF01535">
    <property type="entry name" value="PPR"/>
    <property type="match status" value="5"/>
</dbReference>
<dbReference type="PANTHER" id="PTHR47926:SF437">
    <property type="entry name" value="PENTACOTRIPEPTIDE-REPEAT REGION OF PRORP DOMAIN-CONTAINING PROTEIN"/>
    <property type="match status" value="1"/>
</dbReference>
<dbReference type="SUPFAM" id="SSF48452">
    <property type="entry name" value="TPR-like"/>
    <property type="match status" value="1"/>
</dbReference>
<dbReference type="InterPro" id="IPR046848">
    <property type="entry name" value="E_motif"/>
</dbReference>
<dbReference type="Pfam" id="PF12854">
    <property type="entry name" value="PPR_1"/>
    <property type="match status" value="1"/>
</dbReference>
<protein>
    <submittedName>
        <fullName evidence="3">Pentatricopeptide repeat-containing protein</fullName>
    </submittedName>
</protein>
<reference evidence="3 4" key="1">
    <citation type="journal article" date="2018" name="PLoS Genet.">
        <title>Population sequencing reveals clonal diversity and ancestral inbreeding in the grapevine cultivar Chardonnay.</title>
        <authorList>
            <person name="Roach M.J."/>
            <person name="Johnson D.L."/>
            <person name="Bohlmann J."/>
            <person name="van Vuuren H.J."/>
            <person name="Jones S.J."/>
            <person name="Pretorius I.S."/>
            <person name="Schmidt S.A."/>
            <person name="Borneman A.R."/>
        </authorList>
    </citation>
    <scope>NUCLEOTIDE SEQUENCE [LARGE SCALE GENOMIC DNA]</scope>
    <source>
        <strain evidence="4">cv. Chardonnay</strain>
        <tissue evidence="3">Leaf</tissue>
    </source>
</reference>
<feature type="repeat" description="PPR" evidence="2">
    <location>
        <begin position="163"/>
        <end position="193"/>
    </location>
</feature>
<feature type="repeat" description="PPR" evidence="2">
    <location>
        <begin position="194"/>
        <end position="224"/>
    </location>
</feature>
<dbReference type="InterPro" id="IPR002885">
    <property type="entry name" value="PPR_rpt"/>
</dbReference>
<feature type="repeat" description="PPR" evidence="2">
    <location>
        <begin position="287"/>
        <end position="317"/>
    </location>
</feature>
<gene>
    <name evidence="3" type="primary">PCMP-E9_2</name>
    <name evidence="3" type="ORF">CK203_041269</name>
</gene>
<dbReference type="NCBIfam" id="TIGR00756">
    <property type="entry name" value="PPR"/>
    <property type="match status" value="7"/>
</dbReference>
<dbReference type="FunFam" id="1.25.40.10:FF:000184">
    <property type="entry name" value="Pentatricopeptide repeat-containing protein, chloroplastic"/>
    <property type="match status" value="1"/>
</dbReference>
<dbReference type="Proteomes" id="UP000288805">
    <property type="component" value="Unassembled WGS sequence"/>
</dbReference>
<dbReference type="Pfam" id="PF13041">
    <property type="entry name" value="PPR_2"/>
    <property type="match status" value="2"/>
</dbReference>
<dbReference type="InterPro" id="IPR046960">
    <property type="entry name" value="PPR_At4g14850-like_plant"/>
</dbReference>
<feature type="repeat" description="PPR" evidence="2">
    <location>
        <begin position="389"/>
        <end position="423"/>
    </location>
</feature>
<dbReference type="AlphaFoldDB" id="A0A438HJ86"/>
<comment type="caution">
    <text evidence="3">The sequence shown here is derived from an EMBL/GenBank/DDBJ whole genome shotgun (WGS) entry which is preliminary data.</text>
</comment>
<dbReference type="EMBL" id="QGNW01000215">
    <property type="protein sequence ID" value="RVW84516.1"/>
    <property type="molecule type" value="Genomic_DNA"/>
</dbReference>
<dbReference type="FunFam" id="1.25.40.10:FF:000941">
    <property type="entry name" value="Pentatricopeptide repeat-containing protein At5g15300"/>
    <property type="match status" value="1"/>
</dbReference>
<dbReference type="PROSITE" id="PS51375">
    <property type="entry name" value="PPR"/>
    <property type="match status" value="6"/>
</dbReference>
<evidence type="ECO:0000256" key="1">
    <source>
        <dbReference type="ARBA" id="ARBA00022737"/>
    </source>
</evidence>
<dbReference type="InterPro" id="IPR011990">
    <property type="entry name" value="TPR-like_helical_dom_sf"/>
</dbReference>
<feature type="repeat" description="PPR" evidence="2">
    <location>
        <begin position="225"/>
        <end position="259"/>
    </location>
</feature>
<dbReference type="Pfam" id="PF20431">
    <property type="entry name" value="E_motif"/>
    <property type="match status" value="1"/>
</dbReference>
<dbReference type="GO" id="GO:0009451">
    <property type="term" value="P:RNA modification"/>
    <property type="evidence" value="ECO:0007669"/>
    <property type="project" value="InterPro"/>
</dbReference>
<organism evidence="3 4">
    <name type="scientific">Vitis vinifera</name>
    <name type="common">Grape</name>
    <dbReference type="NCBI Taxonomy" id="29760"/>
    <lineage>
        <taxon>Eukaryota</taxon>
        <taxon>Viridiplantae</taxon>
        <taxon>Streptophyta</taxon>
        <taxon>Embryophyta</taxon>
        <taxon>Tracheophyta</taxon>
        <taxon>Spermatophyta</taxon>
        <taxon>Magnoliopsida</taxon>
        <taxon>eudicotyledons</taxon>
        <taxon>Gunneridae</taxon>
        <taxon>Pentapetalae</taxon>
        <taxon>rosids</taxon>
        <taxon>Vitales</taxon>
        <taxon>Vitaceae</taxon>
        <taxon>Viteae</taxon>
        <taxon>Vitis</taxon>
    </lineage>
</organism>
<dbReference type="PANTHER" id="PTHR47926">
    <property type="entry name" value="PENTATRICOPEPTIDE REPEAT-CONTAINING PROTEIN"/>
    <property type="match status" value="1"/>
</dbReference>
<keyword evidence="1" id="KW-0677">Repeat</keyword>